<dbReference type="Gene3D" id="3.60.20.40">
    <property type="match status" value="1"/>
</dbReference>
<evidence type="ECO:0000313" key="2">
    <source>
        <dbReference type="Proteomes" id="UP001166585"/>
    </source>
</evidence>
<dbReference type="InterPro" id="IPR052896">
    <property type="entry name" value="GGT-like_enzyme"/>
</dbReference>
<protein>
    <submittedName>
        <fullName evidence="1">Gamma-glutamyltransferase family protein</fullName>
    </submittedName>
</protein>
<dbReference type="EMBL" id="JAHCQH010000015">
    <property type="protein sequence ID" value="MBS9476971.1"/>
    <property type="molecule type" value="Genomic_DNA"/>
</dbReference>
<dbReference type="Pfam" id="PF01019">
    <property type="entry name" value="G_glu_transpept"/>
    <property type="match status" value="1"/>
</dbReference>
<proteinExistence type="predicted"/>
<sequence length="533" mass="55679">MLNTVRARRGMVTSPHHLASEAGLRVLREGGNAVEATIAMAAALAVVYPHMTAIGGDGFWLIGAPGEQPVGIEACGRAASTATPALYAQAGHASIPQRGPLAANTVAATVAGWGEALALSAERGGRMPLARLIEDAAWHAENGFPVTLSQHALTAEKMSELVGAPGFADAFLVGGAAPATGSVMRLPALGQTLRRLGREGTESFYRGAIARDIAADLAQAGTPVSAADLAACTARRVAPLSVRLGAPFPGMTLYNFPPPTQGLASLMILALFARLGVTQGEGFAHLHGLVEATKQAFLVRDRVVGDPEAMNEDPRAFLADDVLDRLAARIDPARALPWPAPPSAGDTVWLGAIDGNGLAASFIQSIYFEFGSGVVLPQTGIVWQNRGSSFQLSGEGPRVLAPGRKPFHTLNPAMASFDDGRHMVYGTMGGEGQPQTQAALFSRYALFGQDLQQAITAPRWLLGRTWGAETVTLKLEDRFPPALIDALRAAGHEVERVGAHDPMMGHAGAIARHADGRLEGASDPRSDGAAYGF</sequence>
<gene>
    <name evidence="1" type="ORF">KIP89_07615</name>
</gene>
<reference evidence="1" key="1">
    <citation type="submission" date="2021-05" db="EMBL/GenBank/DDBJ databases">
        <authorList>
            <person name="Sun Q."/>
            <person name="Inoue M."/>
        </authorList>
    </citation>
    <scope>NUCLEOTIDE SEQUENCE</scope>
    <source>
        <strain evidence="1">VKM B-3255</strain>
    </source>
</reference>
<dbReference type="PRINTS" id="PR01210">
    <property type="entry name" value="GGTRANSPTASE"/>
</dbReference>
<name>A0ABS5R7V5_9HYPH</name>
<keyword evidence="2" id="KW-1185">Reference proteome</keyword>
<dbReference type="RefSeq" id="WP_213754799.1">
    <property type="nucleotide sequence ID" value="NZ_JAHCQH010000015.1"/>
</dbReference>
<organism evidence="1 2">
    <name type="scientific">Ancylobacter radicis</name>
    <dbReference type="NCBI Taxonomy" id="2836179"/>
    <lineage>
        <taxon>Bacteria</taxon>
        <taxon>Pseudomonadati</taxon>
        <taxon>Pseudomonadota</taxon>
        <taxon>Alphaproteobacteria</taxon>
        <taxon>Hyphomicrobiales</taxon>
        <taxon>Xanthobacteraceae</taxon>
        <taxon>Ancylobacter</taxon>
    </lineage>
</organism>
<dbReference type="SUPFAM" id="SSF56235">
    <property type="entry name" value="N-terminal nucleophile aminohydrolases (Ntn hydrolases)"/>
    <property type="match status" value="1"/>
</dbReference>
<evidence type="ECO:0000313" key="1">
    <source>
        <dbReference type="EMBL" id="MBS9476971.1"/>
    </source>
</evidence>
<dbReference type="Gene3D" id="1.10.246.130">
    <property type="match status" value="1"/>
</dbReference>
<comment type="caution">
    <text evidence="1">The sequence shown here is derived from an EMBL/GenBank/DDBJ whole genome shotgun (WGS) entry which is preliminary data.</text>
</comment>
<accession>A0ABS5R7V5</accession>
<dbReference type="InterPro" id="IPR043137">
    <property type="entry name" value="GGT_ssub_C"/>
</dbReference>
<dbReference type="InterPro" id="IPR043138">
    <property type="entry name" value="GGT_lsub"/>
</dbReference>
<dbReference type="InterPro" id="IPR029055">
    <property type="entry name" value="Ntn_hydrolases_N"/>
</dbReference>
<dbReference type="PANTHER" id="PTHR43881:SF5">
    <property type="entry name" value="GAMMA-GLUTAMYLTRANSPEPTIDASE"/>
    <property type="match status" value="1"/>
</dbReference>
<dbReference type="PANTHER" id="PTHR43881">
    <property type="entry name" value="GAMMA-GLUTAMYLTRANSPEPTIDASE (AFU_ORTHOLOGUE AFUA_4G13580)"/>
    <property type="match status" value="1"/>
</dbReference>
<dbReference type="Proteomes" id="UP001166585">
    <property type="component" value="Unassembled WGS sequence"/>
</dbReference>